<dbReference type="Proteomes" id="UP000040576">
    <property type="component" value="Unassembled WGS sequence"/>
</dbReference>
<evidence type="ECO:0000313" key="5">
    <source>
        <dbReference type="Proteomes" id="UP000040576"/>
    </source>
</evidence>
<reference evidence="3 4" key="2">
    <citation type="submission" date="2015-01" db="EMBL/GenBank/DDBJ databases">
        <title>Draft Genome Sequences of Four Bacillus thermoamylovorans Strains, Isolated From Food Products.</title>
        <authorList>
            <person name="Krawcyk A.O."/>
            <person name="Berendsen E.M."/>
            <person name="Eijlander R.T."/>
            <person name="de Jong A."/>
            <person name="Wells-Bennik M."/>
            <person name="Kuipers O.P."/>
        </authorList>
    </citation>
    <scope>NUCLEOTIDE SEQUENCE [LARGE SCALE GENOMIC DNA]</scope>
    <source>
        <strain evidence="3 4">B4167</strain>
    </source>
</reference>
<dbReference type="STRING" id="35841.B4167_0776"/>
<proteinExistence type="predicted"/>
<dbReference type="PANTHER" id="PTHR30050">
    <property type="entry name" value="CHROMOSOMAL REPLICATION INITIATOR PROTEIN DNAA"/>
    <property type="match status" value="1"/>
</dbReference>
<evidence type="ECO:0000313" key="2">
    <source>
        <dbReference type="EMBL" id="CEE02263.1"/>
    </source>
</evidence>
<gene>
    <name evidence="2" type="primary">dnaI</name>
    <name evidence="3" type="ORF">B4167_0776</name>
    <name evidence="2" type="ORF">BT1A1_2445</name>
</gene>
<feature type="domain" description="AAA+ ATPase" evidence="1">
    <location>
        <begin position="160"/>
        <end position="297"/>
    </location>
</feature>
<dbReference type="Proteomes" id="UP000032076">
    <property type="component" value="Unassembled WGS sequence"/>
</dbReference>
<evidence type="ECO:0000313" key="4">
    <source>
        <dbReference type="Proteomes" id="UP000032076"/>
    </source>
</evidence>
<organism evidence="2 5">
    <name type="scientific">Caldibacillus thermoamylovorans</name>
    <dbReference type="NCBI Taxonomy" id="35841"/>
    <lineage>
        <taxon>Bacteria</taxon>
        <taxon>Bacillati</taxon>
        <taxon>Bacillota</taxon>
        <taxon>Bacilli</taxon>
        <taxon>Bacillales</taxon>
        <taxon>Bacillaceae</taxon>
        <taxon>Caldibacillus</taxon>
    </lineage>
</organism>
<dbReference type="InterPro" id="IPR002611">
    <property type="entry name" value="IstB_ATP-bd"/>
</dbReference>
<name>A0A090J0T1_9BACI</name>
<sequence length="310" mass="35783">MENIRETLNRISNRDDFQKRFTMIRQEIMSHPDVRAFLLEHQDEISGPMIDRSLGKLYEFVSQSRGCKECPSLEQCKNIIPGYEPELVLVNNGIDVHYVPCRLKRLADEKKKMENRIQCLYMPKDILQASLGNVILDTDNRMQAVDKVEQFISNYGSEHFQRGFYFYGPFGTGKTYLLGAVAHELAGIGISSIIVYVPELIREMKQAISDHTLNEKIDMLKKAPVLMFDDIGAEAVSSWVRDEVLGPILQFRMLERLPTFFTSNFNLNELEHHLTYSQRGEEEKLKAARIIERIKFLAEPVPIDGPNKRK</sequence>
<dbReference type="Pfam" id="PF01695">
    <property type="entry name" value="IstB_IS21"/>
    <property type="match status" value="1"/>
</dbReference>
<dbReference type="GO" id="GO:0005524">
    <property type="term" value="F:ATP binding"/>
    <property type="evidence" value="ECO:0007669"/>
    <property type="project" value="InterPro"/>
</dbReference>
<dbReference type="InterPro" id="IPR027417">
    <property type="entry name" value="P-loop_NTPase"/>
</dbReference>
<dbReference type="eggNOG" id="COG1484">
    <property type="taxonomic scope" value="Bacteria"/>
</dbReference>
<dbReference type="RefSeq" id="WP_034771633.1">
    <property type="nucleotide sequence ID" value="NZ_CCRF01000068.1"/>
</dbReference>
<keyword evidence="5" id="KW-1185">Reference proteome</keyword>
<dbReference type="PATRIC" id="fig|35841.6.peg.3857"/>
<dbReference type="EMBL" id="JXLU01000147">
    <property type="protein sequence ID" value="KIO70086.1"/>
    <property type="molecule type" value="Genomic_DNA"/>
</dbReference>
<dbReference type="Pfam" id="PF07319">
    <property type="entry name" value="DnaI_N"/>
    <property type="match status" value="1"/>
</dbReference>
<dbReference type="SMART" id="SM00382">
    <property type="entry name" value="AAA"/>
    <property type="match status" value="1"/>
</dbReference>
<dbReference type="SUPFAM" id="SSF52540">
    <property type="entry name" value="P-loop containing nucleoside triphosphate hydrolases"/>
    <property type="match status" value="1"/>
</dbReference>
<dbReference type="FunFam" id="3.40.50.300:FF:000880">
    <property type="entry name" value="Primosomal protein DnaI"/>
    <property type="match status" value="1"/>
</dbReference>
<dbReference type="GeneID" id="92961776"/>
<protein>
    <submittedName>
        <fullName evidence="2">Primosomal protein DnaI</fullName>
    </submittedName>
</protein>
<dbReference type="GO" id="GO:0006260">
    <property type="term" value="P:DNA replication"/>
    <property type="evidence" value="ECO:0007669"/>
    <property type="project" value="TreeGrafter"/>
</dbReference>
<dbReference type="InterPro" id="IPR009928">
    <property type="entry name" value="DnaI_N"/>
</dbReference>
<dbReference type="NCBIfam" id="NF006505">
    <property type="entry name" value="PRK08939.1"/>
    <property type="match status" value="1"/>
</dbReference>
<dbReference type="EMBL" id="CCRF01000068">
    <property type="protein sequence ID" value="CEE02263.1"/>
    <property type="molecule type" value="Genomic_DNA"/>
</dbReference>
<dbReference type="OrthoDB" id="61127at2"/>
<dbReference type="AlphaFoldDB" id="A0A090J0T1"/>
<evidence type="ECO:0000313" key="3">
    <source>
        <dbReference type="EMBL" id="KIO70086.1"/>
    </source>
</evidence>
<dbReference type="PANTHER" id="PTHR30050:SF8">
    <property type="entry name" value="PRIMOSOMAL PROTEIN DNAI"/>
    <property type="match status" value="1"/>
</dbReference>
<dbReference type="Gene3D" id="3.40.50.300">
    <property type="entry name" value="P-loop containing nucleotide triphosphate hydrolases"/>
    <property type="match status" value="1"/>
</dbReference>
<evidence type="ECO:0000259" key="1">
    <source>
        <dbReference type="SMART" id="SM00382"/>
    </source>
</evidence>
<dbReference type="CDD" id="cd00009">
    <property type="entry name" value="AAA"/>
    <property type="match status" value="1"/>
</dbReference>
<reference evidence="2 5" key="1">
    <citation type="submission" date="2014-07" db="EMBL/GenBank/DDBJ databases">
        <authorList>
            <person name="Wibberg Daniel"/>
        </authorList>
    </citation>
    <scope>NUCLEOTIDE SEQUENCE [LARGE SCALE GENOMIC DNA]</scope>
</reference>
<dbReference type="InterPro" id="IPR003593">
    <property type="entry name" value="AAA+_ATPase"/>
</dbReference>
<accession>A0A090J0T1</accession>